<dbReference type="Proteomes" id="UP000438429">
    <property type="component" value="Unassembled WGS sequence"/>
</dbReference>
<sequence length="130" mass="14237">MLGVSLILGNDLAAKEVFPPPIVTDHPVPPEQAEPSDSKLRASVYPACVVTRAQSRKLDCINLSETFMIHSPDGVELEMVALGAVESESGEGNFARKAWTTTQQNRQTKQKQTIKKQDESAVDRSSDELE</sequence>
<feature type="region of interest" description="Disordered" evidence="1">
    <location>
        <begin position="100"/>
        <end position="130"/>
    </location>
</feature>
<feature type="compositionally biased region" description="Basic and acidic residues" evidence="1">
    <location>
        <begin position="115"/>
        <end position="130"/>
    </location>
</feature>
<gene>
    <name evidence="2" type="ORF">F2P81_024063</name>
</gene>
<reference evidence="2 3" key="1">
    <citation type="submission" date="2019-06" db="EMBL/GenBank/DDBJ databases">
        <title>Draft genomes of female and male turbot (Scophthalmus maximus).</title>
        <authorList>
            <person name="Xu H."/>
            <person name="Xu X.-W."/>
            <person name="Shao C."/>
            <person name="Chen S."/>
        </authorList>
    </citation>
    <scope>NUCLEOTIDE SEQUENCE [LARGE SCALE GENOMIC DNA]</scope>
    <source>
        <strain evidence="2">Ysfricsl-2016a</strain>
        <tissue evidence="2">Blood</tissue>
    </source>
</reference>
<protein>
    <submittedName>
        <fullName evidence="2">Uncharacterized protein</fullName>
    </submittedName>
</protein>
<organism evidence="2 3">
    <name type="scientific">Scophthalmus maximus</name>
    <name type="common">Turbot</name>
    <name type="synonym">Psetta maxima</name>
    <dbReference type="NCBI Taxonomy" id="52904"/>
    <lineage>
        <taxon>Eukaryota</taxon>
        <taxon>Metazoa</taxon>
        <taxon>Chordata</taxon>
        <taxon>Craniata</taxon>
        <taxon>Vertebrata</taxon>
        <taxon>Euteleostomi</taxon>
        <taxon>Actinopterygii</taxon>
        <taxon>Neopterygii</taxon>
        <taxon>Teleostei</taxon>
        <taxon>Neoteleostei</taxon>
        <taxon>Acanthomorphata</taxon>
        <taxon>Carangaria</taxon>
        <taxon>Pleuronectiformes</taxon>
        <taxon>Pleuronectoidei</taxon>
        <taxon>Scophthalmidae</taxon>
        <taxon>Scophthalmus</taxon>
    </lineage>
</organism>
<accession>A0A6A4RNJ9</accession>
<name>A0A6A4RNJ9_SCOMX</name>
<dbReference type="AlphaFoldDB" id="A0A6A4RNJ9"/>
<proteinExistence type="predicted"/>
<comment type="caution">
    <text evidence="2">The sequence shown here is derived from an EMBL/GenBank/DDBJ whole genome shotgun (WGS) entry which is preliminary data.</text>
</comment>
<evidence type="ECO:0000256" key="1">
    <source>
        <dbReference type="SAM" id="MobiDB-lite"/>
    </source>
</evidence>
<dbReference type="EMBL" id="VEVO01000022">
    <property type="protein sequence ID" value="KAF0023433.1"/>
    <property type="molecule type" value="Genomic_DNA"/>
</dbReference>
<evidence type="ECO:0000313" key="2">
    <source>
        <dbReference type="EMBL" id="KAF0023433.1"/>
    </source>
</evidence>
<evidence type="ECO:0000313" key="3">
    <source>
        <dbReference type="Proteomes" id="UP000438429"/>
    </source>
</evidence>